<dbReference type="InterPro" id="IPR018490">
    <property type="entry name" value="cNMP-bd_dom_sf"/>
</dbReference>
<dbReference type="CDD" id="cd00038">
    <property type="entry name" value="CAP_ED"/>
    <property type="match status" value="1"/>
</dbReference>
<evidence type="ECO:0000259" key="5">
    <source>
        <dbReference type="PROSITE" id="PS51063"/>
    </source>
</evidence>
<sequence length="254" mass="28454">MLHEGRHERLGTMSKALAQKLEGFFPVTDAVRAVLEELCVRVREFEPGASIIREGQDYEAIFLVDSGWTVRSRTLENGARQIVNVAIPGDFVGLNAMLFRSSEFDHVAKNFVTAFEINPDAAKDALGRIPNLATALAWANAHEESILAERIVSLGRRSARARAAHVLCELVSRLEIIDLVTFPELLVPLSQEDFADILGISLVHMNKVLRTFDRDGVISFRNGMLIIYDRKALERIAGFDGGYLQFTRRPHLIR</sequence>
<organism evidence="6 7">
    <name type="scientific">Rubrimonas cliftonensis</name>
    <dbReference type="NCBI Taxonomy" id="89524"/>
    <lineage>
        <taxon>Bacteria</taxon>
        <taxon>Pseudomonadati</taxon>
        <taxon>Pseudomonadota</taxon>
        <taxon>Alphaproteobacteria</taxon>
        <taxon>Rhodobacterales</taxon>
        <taxon>Paracoccaceae</taxon>
        <taxon>Rubrimonas</taxon>
    </lineage>
</organism>
<dbReference type="GO" id="GO:0006355">
    <property type="term" value="P:regulation of DNA-templated transcription"/>
    <property type="evidence" value="ECO:0007669"/>
    <property type="project" value="InterPro"/>
</dbReference>
<evidence type="ECO:0000256" key="2">
    <source>
        <dbReference type="ARBA" id="ARBA00023125"/>
    </source>
</evidence>
<feature type="domain" description="HTH crp-type" evidence="5">
    <location>
        <begin position="157"/>
        <end position="231"/>
    </location>
</feature>
<proteinExistence type="predicted"/>
<reference evidence="6 7" key="1">
    <citation type="submission" date="2016-10" db="EMBL/GenBank/DDBJ databases">
        <authorList>
            <person name="de Groot N.N."/>
        </authorList>
    </citation>
    <scope>NUCLEOTIDE SEQUENCE [LARGE SCALE GENOMIC DNA]</scope>
    <source>
        <strain evidence="6 7">DSM 15345</strain>
    </source>
</reference>
<dbReference type="EMBL" id="FNQM01000007">
    <property type="protein sequence ID" value="SEA59810.1"/>
    <property type="molecule type" value="Genomic_DNA"/>
</dbReference>
<name>A0A1H4CHJ2_9RHOB</name>
<dbReference type="Pfam" id="PF00027">
    <property type="entry name" value="cNMP_binding"/>
    <property type="match status" value="1"/>
</dbReference>
<feature type="domain" description="Cyclic nucleotide-binding" evidence="4">
    <location>
        <begin position="43"/>
        <end position="99"/>
    </location>
</feature>
<dbReference type="InterPro" id="IPR036390">
    <property type="entry name" value="WH_DNA-bd_sf"/>
</dbReference>
<dbReference type="Gene3D" id="2.60.120.10">
    <property type="entry name" value="Jelly Rolls"/>
    <property type="match status" value="1"/>
</dbReference>
<dbReference type="InterPro" id="IPR012318">
    <property type="entry name" value="HTH_CRP"/>
</dbReference>
<keyword evidence="2" id="KW-0238">DNA-binding</keyword>
<dbReference type="PROSITE" id="PS51063">
    <property type="entry name" value="HTH_CRP_2"/>
    <property type="match status" value="1"/>
</dbReference>
<dbReference type="SUPFAM" id="SSF51206">
    <property type="entry name" value="cAMP-binding domain-like"/>
    <property type="match status" value="1"/>
</dbReference>
<dbReference type="PROSITE" id="PS50042">
    <property type="entry name" value="CNMP_BINDING_3"/>
    <property type="match status" value="1"/>
</dbReference>
<dbReference type="Proteomes" id="UP000198703">
    <property type="component" value="Unassembled WGS sequence"/>
</dbReference>
<dbReference type="AlphaFoldDB" id="A0A1H4CHJ2"/>
<dbReference type="InterPro" id="IPR000595">
    <property type="entry name" value="cNMP-bd_dom"/>
</dbReference>
<dbReference type="RefSeq" id="WP_175478885.1">
    <property type="nucleotide sequence ID" value="NZ_FNQM01000007.1"/>
</dbReference>
<evidence type="ECO:0000313" key="7">
    <source>
        <dbReference type="Proteomes" id="UP000198703"/>
    </source>
</evidence>
<keyword evidence="3" id="KW-0804">Transcription</keyword>
<dbReference type="Pfam" id="PF13545">
    <property type="entry name" value="HTH_Crp_2"/>
    <property type="match status" value="1"/>
</dbReference>
<keyword evidence="7" id="KW-1185">Reference proteome</keyword>
<dbReference type="GO" id="GO:0003677">
    <property type="term" value="F:DNA binding"/>
    <property type="evidence" value="ECO:0007669"/>
    <property type="project" value="UniProtKB-KW"/>
</dbReference>
<evidence type="ECO:0000256" key="3">
    <source>
        <dbReference type="ARBA" id="ARBA00023163"/>
    </source>
</evidence>
<evidence type="ECO:0000256" key="1">
    <source>
        <dbReference type="ARBA" id="ARBA00023015"/>
    </source>
</evidence>
<dbReference type="SMART" id="SM00100">
    <property type="entry name" value="cNMP"/>
    <property type="match status" value="1"/>
</dbReference>
<accession>A0A1H4CHJ2</accession>
<dbReference type="SUPFAM" id="SSF46785">
    <property type="entry name" value="Winged helix' DNA-binding domain"/>
    <property type="match status" value="1"/>
</dbReference>
<dbReference type="InterPro" id="IPR014710">
    <property type="entry name" value="RmlC-like_jellyroll"/>
</dbReference>
<protein>
    <submittedName>
        <fullName evidence="6">Transcriptional regulator, Crp/Fnr family</fullName>
    </submittedName>
</protein>
<keyword evidence="1" id="KW-0805">Transcription regulation</keyword>
<evidence type="ECO:0000259" key="4">
    <source>
        <dbReference type="PROSITE" id="PS50042"/>
    </source>
</evidence>
<dbReference type="STRING" id="89524.SAMN05444370_10777"/>
<evidence type="ECO:0000313" key="6">
    <source>
        <dbReference type="EMBL" id="SEA59810.1"/>
    </source>
</evidence>
<gene>
    <name evidence="6" type="ORF">SAMN05444370_10777</name>
</gene>